<dbReference type="AlphaFoldDB" id="A0AA35X6H7"/>
<accession>A0AA35X6H7</accession>
<sequence>MTRYVPKTVREYGRIHLAERLAEYGWQCFIARRSPNEDEVIAGIPEQSREVRLKFHSQEHRQAVRFYDADGLDWDWEYLVISTEILADLPVTYLLSRNDVRDQGRLEEEFGGALWLQPDAFSETLFQEAWHKLDG</sequence>
<keyword evidence="2" id="KW-1185">Reference proteome</keyword>
<dbReference type="EMBL" id="CASHTH010003070">
    <property type="protein sequence ID" value="CAI8039955.1"/>
    <property type="molecule type" value="Genomic_DNA"/>
</dbReference>
<proteinExistence type="predicted"/>
<gene>
    <name evidence="1" type="ORF">GBAR_LOCUS22285</name>
</gene>
<name>A0AA35X6H7_GEOBA</name>
<comment type="caution">
    <text evidence="1">The sequence shown here is derived from an EMBL/GenBank/DDBJ whole genome shotgun (WGS) entry which is preliminary data.</text>
</comment>
<evidence type="ECO:0000313" key="2">
    <source>
        <dbReference type="Proteomes" id="UP001174909"/>
    </source>
</evidence>
<dbReference type="Proteomes" id="UP001174909">
    <property type="component" value="Unassembled WGS sequence"/>
</dbReference>
<reference evidence="1" key="1">
    <citation type="submission" date="2023-03" db="EMBL/GenBank/DDBJ databases">
        <authorList>
            <person name="Steffen K."/>
            <person name="Cardenas P."/>
        </authorList>
    </citation>
    <scope>NUCLEOTIDE SEQUENCE</scope>
</reference>
<organism evidence="1 2">
    <name type="scientific">Geodia barretti</name>
    <name type="common">Barrett's horny sponge</name>
    <dbReference type="NCBI Taxonomy" id="519541"/>
    <lineage>
        <taxon>Eukaryota</taxon>
        <taxon>Metazoa</taxon>
        <taxon>Porifera</taxon>
        <taxon>Demospongiae</taxon>
        <taxon>Heteroscleromorpha</taxon>
        <taxon>Tetractinellida</taxon>
        <taxon>Astrophorina</taxon>
        <taxon>Geodiidae</taxon>
        <taxon>Geodia</taxon>
    </lineage>
</organism>
<evidence type="ECO:0000313" key="1">
    <source>
        <dbReference type="EMBL" id="CAI8039955.1"/>
    </source>
</evidence>
<protein>
    <submittedName>
        <fullName evidence="1">Uncharacterized protein</fullName>
    </submittedName>
</protein>